<proteinExistence type="predicted"/>
<dbReference type="PROSITE" id="PS50893">
    <property type="entry name" value="ABC_TRANSPORTER_2"/>
    <property type="match status" value="1"/>
</dbReference>
<evidence type="ECO:0000256" key="1">
    <source>
        <dbReference type="ARBA" id="ARBA00022448"/>
    </source>
</evidence>
<keyword evidence="2" id="KW-0547">Nucleotide-binding</keyword>
<dbReference type="Proteomes" id="UP000245880">
    <property type="component" value="Unassembled WGS sequence"/>
</dbReference>
<evidence type="ECO:0000256" key="5">
    <source>
        <dbReference type="ARBA" id="ARBA00037066"/>
    </source>
</evidence>
<evidence type="ECO:0000313" key="8">
    <source>
        <dbReference type="Proteomes" id="UP000245880"/>
    </source>
</evidence>
<reference evidence="7 8" key="1">
    <citation type="submission" date="2018-03" db="EMBL/GenBank/DDBJ databases">
        <title>Genomic Encyclopedia of Archaeal and Bacterial Type Strains, Phase II (KMG-II): from individual species to whole genera.</title>
        <authorList>
            <person name="Goeker M."/>
        </authorList>
    </citation>
    <scope>NUCLEOTIDE SEQUENCE [LARGE SCALE GENOMIC DNA]</scope>
    <source>
        <strain evidence="7 8">DSM 100346</strain>
    </source>
</reference>
<dbReference type="OrthoDB" id="9806726at2"/>
<dbReference type="PANTHER" id="PTHR42794">
    <property type="entry name" value="HEMIN IMPORT ATP-BINDING PROTEIN HMUV"/>
    <property type="match status" value="1"/>
</dbReference>
<dbReference type="PANTHER" id="PTHR42794:SF1">
    <property type="entry name" value="HEMIN IMPORT ATP-BINDING PROTEIN HMUV"/>
    <property type="match status" value="1"/>
</dbReference>
<evidence type="ECO:0000313" key="7">
    <source>
        <dbReference type="EMBL" id="PWJ56702.1"/>
    </source>
</evidence>
<evidence type="ECO:0000256" key="3">
    <source>
        <dbReference type="ARBA" id="ARBA00022840"/>
    </source>
</evidence>
<dbReference type="EMBL" id="QGDT01000010">
    <property type="protein sequence ID" value="PWJ56702.1"/>
    <property type="molecule type" value="Genomic_DNA"/>
</dbReference>
<dbReference type="GO" id="GO:0016887">
    <property type="term" value="F:ATP hydrolysis activity"/>
    <property type="evidence" value="ECO:0007669"/>
    <property type="project" value="InterPro"/>
</dbReference>
<evidence type="ECO:0000259" key="6">
    <source>
        <dbReference type="PROSITE" id="PS50893"/>
    </source>
</evidence>
<dbReference type="CDD" id="cd03214">
    <property type="entry name" value="ABC_Iron-Siderophores_B12_Hemin"/>
    <property type="match status" value="1"/>
</dbReference>
<comment type="caution">
    <text evidence="7">The sequence shown here is derived from an EMBL/GenBank/DDBJ whole genome shotgun (WGS) entry which is preliminary data.</text>
</comment>
<organism evidence="7 8">
    <name type="scientific">Dyadobacter jejuensis</name>
    <dbReference type="NCBI Taxonomy" id="1082580"/>
    <lineage>
        <taxon>Bacteria</taxon>
        <taxon>Pseudomonadati</taxon>
        <taxon>Bacteroidota</taxon>
        <taxon>Cytophagia</taxon>
        <taxon>Cytophagales</taxon>
        <taxon>Spirosomataceae</taxon>
        <taxon>Dyadobacter</taxon>
    </lineage>
</organism>
<dbReference type="SUPFAM" id="SSF52540">
    <property type="entry name" value="P-loop containing nucleoside triphosphate hydrolases"/>
    <property type="match status" value="1"/>
</dbReference>
<accession>A0A316AGI3</accession>
<sequence>MISLEKACYSVQGHTLLSETSLQFSTGEFWAVAGPNGAGKSTLLKLLSAEYLPTKGRVRFQGRDTHDYRPAELARLRAVLAQHNPVSLDFSVTEIVLMGRYPYYGHRPSDKDLFIVNQCLEWVEMGAYAQRSYPTLSGGEQQRIQFARALAQIWETKNGFLFLDEPTTGMDLKHQYQTFQLAASLARQGFGVVAVVHDLNLALQYTDQTVLLKKGRIMASGKTNHTLHEESLQATFELPIHLIPADHIRKNATIVPVPI</sequence>
<keyword evidence="1" id="KW-0813">Transport</keyword>
<dbReference type="PROSITE" id="PS00211">
    <property type="entry name" value="ABC_TRANSPORTER_1"/>
    <property type="match status" value="1"/>
</dbReference>
<dbReference type="GO" id="GO:0005524">
    <property type="term" value="F:ATP binding"/>
    <property type="evidence" value="ECO:0007669"/>
    <property type="project" value="UniProtKB-KW"/>
</dbReference>
<dbReference type="InterPro" id="IPR027417">
    <property type="entry name" value="P-loop_NTPase"/>
</dbReference>
<comment type="function">
    <text evidence="5">Part of the ABC transporter complex HmuTUV involved in hemin import. Responsible for energy coupling to the transport system.</text>
</comment>
<dbReference type="NCBIfam" id="NF010068">
    <property type="entry name" value="PRK13548.1"/>
    <property type="match status" value="1"/>
</dbReference>
<protein>
    <submittedName>
        <fullName evidence="7">Iron complex transport system ATP-binding protein</fullName>
    </submittedName>
</protein>
<dbReference type="AlphaFoldDB" id="A0A316AGI3"/>
<feature type="domain" description="ABC transporter" evidence="6">
    <location>
        <begin position="2"/>
        <end position="239"/>
    </location>
</feature>
<dbReference type="RefSeq" id="WP_146202302.1">
    <property type="nucleotide sequence ID" value="NZ_QGDT01000010.1"/>
</dbReference>
<dbReference type="Gene3D" id="3.40.50.300">
    <property type="entry name" value="P-loop containing nucleotide triphosphate hydrolases"/>
    <property type="match status" value="1"/>
</dbReference>
<gene>
    <name evidence="7" type="ORF">CLV98_11013</name>
</gene>
<dbReference type="InterPro" id="IPR003593">
    <property type="entry name" value="AAA+_ATPase"/>
</dbReference>
<name>A0A316AGI3_9BACT</name>
<dbReference type="Pfam" id="PF00005">
    <property type="entry name" value="ABC_tran"/>
    <property type="match status" value="1"/>
</dbReference>
<evidence type="ECO:0000256" key="2">
    <source>
        <dbReference type="ARBA" id="ARBA00022741"/>
    </source>
</evidence>
<keyword evidence="3 7" id="KW-0067">ATP-binding</keyword>
<dbReference type="InterPro" id="IPR017871">
    <property type="entry name" value="ABC_transporter-like_CS"/>
</dbReference>
<keyword evidence="4" id="KW-1278">Translocase</keyword>
<evidence type="ECO:0000256" key="4">
    <source>
        <dbReference type="ARBA" id="ARBA00022967"/>
    </source>
</evidence>
<keyword evidence="8" id="KW-1185">Reference proteome</keyword>
<dbReference type="InterPro" id="IPR003439">
    <property type="entry name" value="ABC_transporter-like_ATP-bd"/>
</dbReference>
<dbReference type="SMART" id="SM00382">
    <property type="entry name" value="AAA"/>
    <property type="match status" value="1"/>
</dbReference>